<proteinExistence type="predicted"/>
<evidence type="ECO:0000313" key="2">
    <source>
        <dbReference type="EMBL" id="TCS35954.1"/>
    </source>
</evidence>
<organism evidence="2 3">
    <name type="scientific">Paucimonas lemoignei</name>
    <name type="common">Pseudomonas lemoignei</name>
    <dbReference type="NCBI Taxonomy" id="29443"/>
    <lineage>
        <taxon>Bacteria</taxon>
        <taxon>Pseudomonadati</taxon>
        <taxon>Pseudomonadota</taxon>
        <taxon>Betaproteobacteria</taxon>
        <taxon>Burkholderiales</taxon>
        <taxon>Burkholderiaceae</taxon>
        <taxon>Paucimonas</taxon>
    </lineage>
</organism>
<sequence>MICETRFRWTSAAMSHVGLVRQVNEDACLEQAERGLWAVADGMGGHARGDVASSMVVDALAKMPPAESLAEFTDEARRRLQAVNAQLRTEAAMRDAYIIGSTVVVLLVCGERCNYLWAGDSRLYLYRNGLLRQLSRDHSQVEEMRSSGQISAEDAQHHPARNLITRAVGAADTLDLEEDGIDVRDGDMFLLCSDGVSNEVTEQEMCDALVCGNCRQAAEALLALALHGGGRDNISAVVVRAEDLNSPEKTVLNPAL</sequence>
<dbReference type="RefSeq" id="WP_132259226.1">
    <property type="nucleotide sequence ID" value="NZ_SLZQ01000008.1"/>
</dbReference>
<dbReference type="OrthoDB" id="9801841at2"/>
<gene>
    <name evidence="2" type="ORF">EDC30_10817</name>
</gene>
<dbReference type="Proteomes" id="UP000295382">
    <property type="component" value="Unassembled WGS sequence"/>
</dbReference>
<comment type="caution">
    <text evidence="2">The sequence shown here is derived from an EMBL/GenBank/DDBJ whole genome shotgun (WGS) entry which is preliminary data.</text>
</comment>
<name>A0A4R3HTC6_PAULE</name>
<dbReference type="SMART" id="SM00331">
    <property type="entry name" value="PP2C_SIG"/>
    <property type="match status" value="1"/>
</dbReference>
<feature type="domain" description="PPM-type phosphatase" evidence="1">
    <location>
        <begin position="8"/>
        <end position="241"/>
    </location>
</feature>
<dbReference type="InterPro" id="IPR015655">
    <property type="entry name" value="PP2C"/>
</dbReference>
<dbReference type="SUPFAM" id="SSF81606">
    <property type="entry name" value="PP2C-like"/>
    <property type="match status" value="1"/>
</dbReference>
<dbReference type="Pfam" id="PF13672">
    <property type="entry name" value="PP2C_2"/>
    <property type="match status" value="1"/>
</dbReference>
<dbReference type="InterPro" id="IPR001932">
    <property type="entry name" value="PPM-type_phosphatase-like_dom"/>
</dbReference>
<evidence type="ECO:0000313" key="3">
    <source>
        <dbReference type="Proteomes" id="UP000295382"/>
    </source>
</evidence>
<evidence type="ECO:0000259" key="1">
    <source>
        <dbReference type="PROSITE" id="PS51746"/>
    </source>
</evidence>
<keyword evidence="3" id="KW-1185">Reference proteome</keyword>
<dbReference type="Gene3D" id="3.60.40.10">
    <property type="entry name" value="PPM-type phosphatase domain"/>
    <property type="match status" value="1"/>
</dbReference>
<reference evidence="2 3" key="1">
    <citation type="submission" date="2019-03" db="EMBL/GenBank/DDBJ databases">
        <title>Genomic Encyclopedia of Type Strains, Phase IV (KMG-IV): sequencing the most valuable type-strain genomes for metagenomic binning, comparative biology and taxonomic classification.</title>
        <authorList>
            <person name="Goeker M."/>
        </authorList>
    </citation>
    <scope>NUCLEOTIDE SEQUENCE [LARGE SCALE GENOMIC DNA]</scope>
    <source>
        <strain evidence="2 3">DSM 7445</strain>
    </source>
</reference>
<dbReference type="InterPro" id="IPR036457">
    <property type="entry name" value="PPM-type-like_dom_sf"/>
</dbReference>
<dbReference type="PANTHER" id="PTHR47992">
    <property type="entry name" value="PROTEIN PHOSPHATASE"/>
    <property type="match status" value="1"/>
</dbReference>
<dbReference type="CDD" id="cd00143">
    <property type="entry name" value="PP2Cc"/>
    <property type="match status" value="1"/>
</dbReference>
<accession>A0A4R3HTC6</accession>
<dbReference type="PROSITE" id="PS51746">
    <property type="entry name" value="PPM_2"/>
    <property type="match status" value="1"/>
</dbReference>
<dbReference type="SMART" id="SM00332">
    <property type="entry name" value="PP2Cc"/>
    <property type="match status" value="1"/>
</dbReference>
<dbReference type="AlphaFoldDB" id="A0A4R3HTC6"/>
<dbReference type="GO" id="GO:0004722">
    <property type="term" value="F:protein serine/threonine phosphatase activity"/>
    <property type="evidence" value="ECO:0007669"/>
    <property type="project" value="InterPro"/>
</dbReference>
<dbReference type="EMBL" id="SLZQ01000008">
    <property type="protein sequence ID" value="TCS35954.1"/>
    <property type="molecule type" value="Genomic_DNA"/>
</dbReference>
<protein>
    <submittedName>
        <fullName evidence="2">Protein phosphatase</fullName>
    </submittedName>
</protein>